<evidence type="ECO:0000256" key="4">
    <source>
        <dbReference type="ARBA" id="ARBA00007837"/>
    </source>
</evidence>
<evidence type="ECO:0000256" key="11">
    <source>
        <dbReference type="ARBA" id="ARBA00022840"/>
    </source>
</evidence>
<comment type="similarity">
    <text evidence="4">Belongs to the PEP-utilizing enzyme family.</text>
</comment>
<dbReference type="InterPro" id="IPR036637">
    <property type="entry name" value="Phosphohistidine_dom_sf"/>
</dbReference>
<accession>A0A419ER52</accession>
<evidence type="ECO:0000256" key="1">
    <source>
        <dbReference type="ARBA" id="ARBA00001946"/>
    </source>
</evidence>
<dbReference type="EMBL" id="QZKI01000121">
    <property type="protein sequence ID" value="RJP65899.1"/>
    <property type="molecule type" value="Genomic_DNA"/>
</dbReference>
<dbReference type="Gene3D" id="3.50.30.10">
    <property type="entry name" value="Phosphohistidine domain"/>
    <property type="match status" value="1"/>
</dbReference>
<keyword evidence="12" id="KW-0460">Magnesium</keyword>
<keyword evidence="9" id="KW-0547">Nucleotide-binding</keyword>
<proteinExistence type="inferred from homology"/>
<comment type="catalytic activity">
    <reaction evidence="14">
        <text>pyruvate + ATP + H2O = phosphoenolpyruvate + AMP + phosphate + 2 H(+)</text>
        <dbReference type="Rhea" id="RHEA:11364"/>
        <dbReference type="ChEBI" id="CHEBI:15361"/>
        <dbReference type="ChEBI" id="CHEBI:15377"/>
        <dbReference type="ChEBI" id="CHEBI:15378"/>
        <dbReference type="ChEBI" id="CHEBI:30616"/>
        <dbReference type="ChEBI" id="CHEBI:43474"/>
        <dbReference type="ChEBI" id="CHEBI:58702"/>
        <dbReference type="ChEBI" id="CHEBI:456215"/>
        <dbReference type="EC" id="2.7.9.2"/>
    </reaction>
</comment>
<dbReference type="Pfam" id="PF00391">
    <property type="entry name" value="PEP-utilizers"/>
    <property type="match status" value="1"/>
</dbReference>
<name>A0A419ER52_9BACT</name>
<dbReference type="Gene3D" id="3.30.1490.20">
    <property type="entry name" value="ATP-grasp fold, A domain"/>
    <property type="match status" value="1"/>
</dbReference>
<comment type="pathway">
    <text evidence="3">Carbohydrate biosynthesis; gluconeogenesis.</text>
</comment>
<dbReference type="SUPFAM" id="SSF52009">
    <property type="entry name" value="Phosphohistidine domain"/>
    <property type="match status" value="1"/>
</dbReference>
<dbReference type="InterPro" id="IPR013815">
    <property type="entry name" value="ATP_grasp_subdomain_1"/>
</dbReference>
<sequence>MINPAIELQTVGPNDRNRVGGKGFSLAQLKRGGILVPNAILITSDTYASYVSSTGLREQILLELSRKDFQDMRWEEMWDASLRIRNMFLKTAIPPELVAQLKRVIASGFKSSAVVVRSSALDEDSGIASFAGLHESYVNVRGIDSILDHIRLVWASLWSDRALLYRQELRLDVERSAMAVVVQELVEGEKSGVVFGKHPMDESQAVIEAVYGLNQGLVDGIVEPDRWVLDRKTRKLVSHATATRNKALVTSREGVSLEPLPAGKLSGAPLNSEEVTEVFLLAFRAEEIFGSPQDVEWTFRQGALYALQSRPITTASPDQRDDKRPWYLSLRRSFENLKALREKIEHDLIPRMVREANALAERDPKALADSELAEEIARRSSIHKRWTDVYWTEFIPFAHGARLFGQVYNDVMRPSDPYEFVDLLRGSELASVERNRMLEEMAASLRADHALAEELRNEDYARCDEDFVRKIEDFLEKFGNIFVGTGSPQQGRKALIKLLLEMTDRGRAKSQSRSGSITLLEENFLSQFEGDQRTYAVELLELGRASYRLRDDDNIYLGRIEAQLFLALQEGKSRIGTRSGIDAANIDAQEVIKALTDVGYTPVSGDAAPPKTKRGFQLTARQILGQPAGPGIATGKARVIAHLSDLMDFRAGEVLVCDALDPNMTFVVPLAAGIVERRGGMLIHGAIIAREYGLPCVTGVTDATLLIQTGDQLTVDGYLGIVIISRENGSSNL</sequence>
<dbReference type="GO" id="GO:0008986">
    <property type="term" value="F:pyruvate, water dikinase activity"/>
    <property type="evidence" value="ECO:0007669"/>
    <property type="project" value="UniProtKB-EC"/>
</dbReference>
<evidence type="ECO:0000256" key="10">
    <source>
        <dbReference type="ARBA" id="ARBA00022777"/>
    </source>
</evidence>
<feature type="domain" description="PEP-utilising enzyme mobile" evidence="15">
    <location>
        <begin position="650"/>
        <end position="720"/>
    </location>
</feature>
<evidence type="ECO:0000256" key="7">
    <source>
        <dbReference type="ARBA" id="ARBA00022679"/>
    </source>
</evidence>
<reference evidence="17 18" key="1">
    <citation type="journal article" date="2017" name="ISME J.">
        <title>Energy and carbon metabolisms in a deep terrestrial subsurface fluid microbial community.</title>
        <authorList>
            <person name="Momper L."/>
            <person name="Jungbluth S.P."/>
            <person name="Lee M.D."/>
            <person name="Amend J.P."/>
        </authorList>
    </citation>
    <scope>NUCLEOTIDE SEQUENCE [LARGE SCALE GENOMIC DNA]</scope>
    <source>
        <strain evidence="17">SURF_17</strain>
    </source>
</reference>
<dbReference type="Proteomes" id="UP000285961">
    <property type="component" value="Unassembled WGS sequence"/>
</dbReference>
<keyword evidence="11" id="KW-0067">ATP-binding</keyword>
<dbReference type="InterPro" id="IPR008279">
    <property type="entry name" value="PEP-util_enz_mobile_dom"/>
</dbReference>
<dbReference type="Pfam" id="PF01326">
    <property type="entry name" value="PPDK_N"/>
    <property type="match status" value="1"/>
</dbReference>
<evidence type="ECO:0000256" key="6">
    <source>
        <dbReference type="ARBA" id="ARBA00021623"/>
    </source>
</evidence>
<dbReference type="SUPFAM" id="SSF56059">
    <property type="entry name" value="Glutathione synthetase ATP-binding domain-like"/>
    <property type="match status" value="1"/>
</dbReference>
<evidence type="ECO:0000256" key="14">
    <source>
        <dbReference type="ARBA" id="ARBA00047700"/>
    </source>
</evidence>
<dbReference type="Gene3D" id="3.30.470.20">
    <property type="entry name" value="ATP-grasp fold, B domain"/>
    <property type="match status" value="1"/>
</dbReference>
<dbReference type="AlphaFoldDB" id="A0A419ER52"/>
<keyword evidence="7" id="KW-0808">Transferase</keyword>
<dbReference type="InterPro" id="IPR002192">
    <property type="entry name" value="PPDK_AMP/ATP-bd"/>
</dbReference>
<dbReference type="PANTHER" id="PTHR43030">
    <property type="entry name" value="PHOSPHOENOLPYRUVATE SYNTHASE"/>
    <property type="match status" value="1"/>
</dbReference>
<keyword evidence="10" id="KW-0418">Kinase</keyword>
<evidence type="ECO:0000256" key="2">
    <source>
        <dbReference type="ARBA" id="ARBA00002988"/>
    </source>
</evidence>
<feature type="domain" description="Pyruvate phosphate dikinase AMP/ATP-binding" evidence="16">
    <location>
        <begin position="17"/>
        <end position="321"/>
    </location>
</feature>
<evidence type="ECO:0000259" key="16">
    <source>
        <dbReference type="Pfam" id="PF01326"/>
    </source>
</evidence>
<evidence type="ECO:0000256" key="5">
    <source>
        <dbReference type="ARBA" id="ARBA00011996"/>
    </source>
</evidence>
<evidence type="ECO:0000256" key="12">
    <source>
        <dbReference type="ARBA" id="ARBA00022842"/>
    </source>
</evidence>
<evidence type="ECO:0000259" key="15">
    <source>
        <dbReference type="Pfam" id="PF00391"/>
    </source>
</evidence>
<organism evidence="17 18">
    <name type="scientific">Candidatus Abyssobacteria bacterium SURF_17</name>
    <dbReference type="NCBI Taxonomy" id="2093361"/>
    <lineage>
        <taxon>Bacteria</taxon>
        <taxon>Pseudomonadati</taxon>
        <taxon>Candidatus Hydrogenedentota</taxon>
        <taxon>Candidatus Abyssobacteria</taxon>
    </lineage>
</organism>
<dbReference type="InterPro" id="IPR006319">
    <property type="entry name" value="PEP_synth"/>
</dbReference>
<comment type="caution">
    <text evidence="17">The sequence shown here is derived from an EMBL/GenBank/DDBJ whole genome shotgun (WGS) entry which is preliminary data.</text>
</comment>
<comment type="function">
    <text evidence="2">Catalyzes the phosphorylation of pyruvate to phosphoenolpyruvate.</text>
</comment>
<evidence type="ECO:0000256" key="9">
    <source>
        <dbReference type="ARBA" id="ARBA00022741"/>
    </source>
</evidence>
<dbReference type="GO" id="GO:0046872">
    <property type="term" value="F:metal ion binding"/>
    <property type="evidence" value="ECO:0007669"/>
    <property type="project" value="UniProtKB-KW"/>
</dbReference>
<dbReference type="PANTHER" id="PTHR43030:SF1">
    <property type="entry name" value="PHOSPHOENOLPYRUVATE SYNTHASE"/>
    <property type="match status" value="1"/>
</dbReference>
<dbReference type="GO" id="GO:0005524">
    <property type="term" value="F:ATP binding"/>
    <property type="evidence" value="ECO:0007669"/>
    <property type="project" value="UniProtKB-KW"/>
</dbReference>
<evidence type="ECO:0000313" key="18">
    <source>
        <dbReference type="Proteomes" id="UP000285961"/>
    </source>
</evidence>
<keyword evidence="8" id="KW-0479">Metal-binding</keyword>
<evidence type="ECO:0000256" key="13">
    <source>
        <dbReference type="ARBA" id="ARBA00033470"/>
    </source>
</evidence>
<dbReference type="EC" id="2.7.9.2" evidence="5"/>
<evidence type="ECO:0000256" key="8">
    <source>
        <dbReference type="ARBA" id="ARBA00022723"/>
    </source>
</evidence>
<evidence type="ECO:0000256" key="3">
    <source>
        <dbReference type="ARBA" id="ARBA00004742"/>
    </source>
</evidence>
<evidence type="ECO:0000313" key="17">
    <source>
        <dbReference type="EMBL" id="RJP65899.1"/>
    </source>
</evidence>
<comment type="cofactor">
    <cofactor evidence="1">
        <name>Mg(2+)</name>
        <dbReference type="ChEBI" id="CHEBI:18420"/>
    </cofactor>
</comment>
<gene>
    <name evidence="17" type="ORF">C4532_16865</name>
</gene>
<protein>
    <recommendedName>
        <fullName evidence="6">Phosphoenolpyruvate synthase</fullName>
        <ecNumber evidence="5">2.7.9.2</ecNumber>
    </recommendedName>
    <alternativeName>
        <fullName evidence="13">Pyruvate, water dikinase</fullName>
    </alternativeName>
</protein>